<sequence>MRNYLVTFSRIVLDGAGRDRHVVQRRAVIRSRSEVTAAWEAKALFCKAAGIADWRMRADTCEVAELADMAA</sequence>
<proteinExistence type="predicted"/>
<evidence type="ECO:0000313" key="2">
    <source>
        <dbReference type="Proteomes" id="UP001055153"/>
    </source>
</evidence>
<protein>
    <submittedName>
        <fullName evidence="1">Uncharacterized protein</fullName>
    </submittedName>
</protein>
<keyword evidence="2" id="KW-1185">Reference proteome</keyword>
<name>A0ABQ4SHT5_9HYPH</name>
<organism evidence="1 2">
    <name type="scientific">Methylobacterium isbiliense</name>
    <dbReference type="NCBI Taxonomy" id="315478"/>
    <lineage>
        <taxon>Bacteria</taxon>
        <taxon>Pseudomonadati</taxon>
        <taxon>Pseudomonadota</taxon>
        <taxon>Alphaproteobacteria</taxon>
        <taxon>Hyphomicrobiales</taxon>
        <taxon>Methylobacteriaceae</taxon>
        <taxon>Methylobacterium</taxon>
    </lineage>
</organism>
<dbReference type="EMBL" id="BPQQ01000060">
    <property type="protein sequence ID" value="GJE02790.1"/>
    <property type="molecule type" value="Genomic_DNA"/>
</dbReference>
<reference evidence="1" key="1">
    <citation type="journal article" date="2021" name="Front. Microbiol.">
        <title>Comprehensive Comparative Genomics and Phenotyping of Methylobacterium Species.</title>
        <authorList>
            <person name="Alessa O."/>
            <person name="Ogura Y."/>
            <person name="Fujitani Y."/>
            <person name="Takami H."/>
            <person name="Hayashi T."/>
            <person name="Sahin N."/>
            <person name="Tani A."/>
        </authorList>
    </citation>
    <scope>NUCLEOTIDE SEQUENCE</scope>
    <source>
        <strain evidence="1">DSM 17168</strain>
    </source>
</reference>
<evidence type="ECO:0000313" key="1">
    <source>
        <dbReference type="EMBL" id="GJE02790.1"/>
    </source>
</evidence>
<dbReference type="Proteomes" id="UP001055153">
    <property type="component" value="Unassembled WGS sequence"/>
</dbReference>
<comment type="caution">
    <text evidence="1">The sequence shown here is derived from an EMBL/GenBank/DDBJ whole genome shotgun (WGS) entry which is preliminary data.</text>
</comment>
<gene>
    <name evidence="1" type="ORF">GMJLKIPL_4739</name>
</gene>
<accession>A0ABQ4SHT5</accession>
<reference evidence="1" key="2">
    <citation type="submission" date="2021-08" db="EMBL/GenBank/DDBJ databases">
        <authorList>
            <person name="Tani A."/>
            <person name="Ola A."/>
            <person name="Ogura Y."/>
            <person name="Katsura K."/>
            <person name="Hayashi T."/>
        </authorList>
    </citation>
    <scope>NUCLEOTIDE SEQUENCE</scope>
    <source>
        <strain evidence="1">DSM 17168</strain>
    </source>
</reference>